<name>A0A915KCK3_ROMCU</name>
<organism evidence="2 3">
    <name type="scientific">Romanomermis culicivorax</name>
    <name type="common">Nematode worm</name>
    <dbReference type="NCBI Taxonomy" id="13658"/>
    <lineage>
        <taxon>Eukaryota</taxon>
        <taxon>Metazoa</taxon>
        <taxon>Ecdysozoa</taxon>
        <taxon>Nematoda</taxon>
        <taxon>Enoplea</taxon>
        <taxon>Dorylaimia</taxon>
        <taxon>Mermithida</taxon>
        <taxon>Mermithoidea</taxon>
        <taxon>Mermithidae</taxon>
        <taxon>Romanomermis</taxon>
    </lineage>
</organism>
<sequence length="63" mass="6727">MRLEDLREDSAGSSEHDTAAPLLPPPPQNANCWIPTSSVPNLATNSQTAANVRLEVIETLTAD</sequence>
<evidence type="ECO:0000256" key="1">
    <source>
        <dbReference type="SAM" id="MobiDB-lite"/>
    </source>
</evidence>
<evidence type="ECO:0000313" key="3">
    <source>
        <dbReference type="WBParaSite" id="nRc.2.0.1.t35644-RA"/>
    </source>
</evidence>
<reference evidence="3" key="1">
    <citation type="submission" date="2022-11" db="UniProtKB">
        <authorList>
            <consortium name="WormBaseParasite"/>
        </authorList>
    </citation>
    <scope>IDENTIFICATION</scope>
</reference>
<dbReference type="WBParaSite" id="nRc.2.0.1.t35644-RA">
    <property type="protein sequence ID" value="nRc.2.0.1.t35644-RA"/>
    <property type="gene ID" value="nRc.2.0.1.g35644"/>
</dbReference>
<dbReference type="AlphaFoldDB" id="A0A915KCK3"/>
<feature type="compositionally biased region" description="Basic and acidic residues" evidence="1">
    <location>
        <begin position="1"/>
        <end position="18"/>
    </location>
</feature>
<feature type="region of interest" description="Disordered" evidence="1">
    <location>
        <begin position="1"/>
        <end position="30"/>
    </location>
</feature>
<dbReference type="Proteomes" id="UP000887565">
    <property type="component" value="Unplaced"/>
</dbReference>
<keyword evidence="2" id="KW-1185">Reference proteome</keyword>
<accession>A0A915KCK3</accession>
<protein>
    <submittedName>
        <fullName evidence="3">Uncharacterized protein</fullName>
    </submittedName>
</protein>
<evidence type="ECO:0000313" key="2">
    <source>
        <dbReference type="Proteomes" id="UP000887565"/>
    </source>
</evidence>
<proteinExistence type="predicted"/>